<reference evidence="2 3" key="3">
    <citation type="journal article" date="2013" name="Rice">
        <title>Improvement of the Oryza sativa Nipponbare reference genome using next generation sequence and optical map data.</title>
        <authorList>
            <person name="Kawahara Y."/>
            <person name="de la Bastide M."/>
            <person name="Hamilton J.P."/>
            <person name="Kanamori H."/>
            <person name="McCombie W.R."/>
            <person name="Ouyang S."/>
            <person name="Schwartz D.C."/>
            <person name="Tanaka T."/>
            <person name="Wu J."/>
            <person name="Zhou S."/>
            <person name="Childs K.L."/>
            <person name="Davidson R.M."/>
            <person name="Lin H."/>
            <person name="Quesada-Ocampo L."/>
            <person name="Vaillancourt B."/>
            <person name="Sakai H."/>
            <person name="Lee S.S."/>
            <person name="Kim J."/>
            <person name="Numa H."/>
            <person name="Itoh T."/>
            <person name="Buell C.R."/>
            <person name="Matsumoto T."/>
        </authorList>
    </citation>
    <scope>NUCLEOTIDE SEQUENCE [LARGE SCALE GENOMIC DNA]</scope>
    <source>
        <strain evidence="3">cv. Nipponbare</strain>
    </source>
</reference>
<gene>
    <name evidence="2" type="ordered locus">Os01g0949050</name>
    <name evidence="2" type="ORF">OSNPB_010949050</name>
</gene>
<evidence type="ECO:0000313" key="3">
    <source>
        <dbReference type="Proteomes" id="UP000059680"/>
    </source>
</evidence>
<reference evidence="2 3" key="2">
    <citation type="journal article" date="2013" name="Plant Cell Physiol.">
        <title>Rice Annotation Project Database (RAP-DB): an integrative and interactive database for rice genomics.</title>
        <authorList>
            <person name="Sakai H."/>
            <person name="Lee S.S."/>
            <person name="Tanaka T."/>
            <person name="Numa H."/>
            <person name="Kim J."/>
            <person name="Kawahara Y."/>
            <person name="Wakimoto H."/>
            <person name="Yang C.C."/>
            <person name="Iwamoto M."/>
            <person name="Abe T."/>
            <person name="Yamada Y."/>
            <person name="Muto A."/>
            <person name="Inokuchi H."/>
            <person name="Ikemura T."/>
            <person name="Matsumoto T."/>
            <person name="Sasaki T."/>
            <person name="Itoh T."/>
        </authorList>
    </citation>
    <scope>NUCLEOTIDE SEQUENCE [LARGE SCALE GENOMIC DNA]</scope>
    <source>
        <strain evidence="3">cv. Nipponbare</strain>
    </source>
</reference>
<dbReference type="Proteomes" id="UP000059680">
    <property type="component" value="Chromosome 1"/>
</dbReference>
<dbReference type="EMBL" id="AP014957">
    <property type="protein sequence ID" value="BAS76220.1"/>
    <property type="molecule type" value="Genomic_DNA"/>
</dbReference>
<dbReference type="InParanoid" id="A0A0P0VCR3"/>
<accession>A0A0P0VCR3</accession>
<sequence length="77" mass="8426">MSTNAPSPIEHADDQAPNGTDQDRTMWACSYPSRPRKSMPGPMRMSSFAIDPLGIGDRSTQVTAWHERPKKGTHGSS</sequence>
<organism evidence="2 3">
    <name type="scientific">Oryza sativa subsp. japonica</name>
    <name type="common">Rice</name>
    <dbReference type="NCBI Taxonomy" id="39947"/>
    <lineage>
        <taxon>Eukaryota</taxon>
        <taxon>Viridiplantae</taxon>
        <taxon>Streptophyta</taxon>
        <taxon>Embryophyta</taxon>
        <taxon>Tracheophyta</taxon>
        <taxon>Spermatophyta</taxon>
        <taxon>Magnoliopsida</taxon>
        <taxon>Liliopsida</taxon>
        <taxon>Poales</taxon>
        <taxon>Poaceae</taxon>
        <taxon>BOP clade</taxon>
        <taxon>Oryzoideae</taxon>
        <taxon>Oryzeae</taxon>
        <taxon>Oryzinae</taxon>
        <taxon>Oryza</taxon>
        <taxon>Oryza sativa</taxon>
    </lineage>
</organism>
<evidence type="ECO:0000256" key="1">
    <source>
        <dbReference type="SAM" id="MobiDB-lite"/>
    </source>
</evidence>
<feature type="region of interest" description="Disordered" evidence="1">
    <location>
        <begin position="1"/>
        <end position="55"/>
    </location>
</feature>
<dbReference type="PaxDb" id="39947-A0A0P0VCR3"/>
<keyword evidence="3" id="KW-1185">Reference proteome</keyword>
<reference evidence="3" key="1">
    <citation type="journal article" date="2005" name="Nature">
        <title>The map-based sequence of the rice genome.</title>
        <authorList>
            <consortium name="International rice genome sequencing project (IRGSP)"/>
            <person name="Matsumoto T."/>
            <person name="Wu J."/>
            <person name="Kanamori H."/>
            <person name="Katayose Y."/>
            <person name="Fujisawa M."/>
            <person name="Namiki N."/>
            <person name="Mizuno H."/>
            <person name="Yamamoto K."/>
            <person name="Antonio B.A."/>
            <person name="Baba T."/>
            <person name="Sakata K."/>
            <person name="Nagamura Y."/>
            <person name="Aoki H."/>
            <person name="Arikawa K."/>
            <person name="Arita K."/>
            <person name="Bito T."/>
            <person name="Chiden Y."/>
            <person name="Fujitsuka N."/>
            <person name="Fukunaka R."/>
            <person name="Hamada M."/>
            <person name="Harada C."/>
            <person name="Hayashi A."/>
            <person name="Hijishita S."/>
            <person name="Honda M."/>
            <person name="Hosokawa S."/>
            <person name="Ichikawa Y."/>
            <person name="Idonuma A."/>
            <person name="Iijima M."/>
            <person name="Ikeda M."/>
            <person name="Ikeno M."/>
            <person name="Ito K."/>
            <person name="Ito S."/>
            <person name="Ito T."/>
            <person name="Ito Y."/>
            <person name="Ito Y."/>
            <person name="Iwabuchi A."/>
            <person name="Kamiya K."/>
            <person name="Karasawa W."/>
            <person name="Kurita K."/>
            <person name="Katagiri S."/>
            <person name="Kikuta A."/>
            <person name="Kobayashi H."/>
            <person name="Kobayashi N."/>
            <person name="Machita K."/>
            <person name="Maehara T."/>
            <person name="Masukawa M."/>
            <person name="Mizubayashi T."/>
            <person name="Mukai Y."/>
            <person name="Nagasaki H."/>
            <person name="Nagata Y."/>
            <person name="Naito S."/>
            <person name="Nakashima M."/>
            <person name="Nakama Y."/>
            <person name="Nakamichi Y."/>
            <person name="Nakamura M."/>
            <person name="Meguro A."/>
            <person name="Negishi M."/>
            <person name="Ohta I."/>
            <person name="Ohta T."/>
            <person name="Okamoto M."/>
            <person name="Ono N."/>
            <person name="Saji S."/>
            <person name="Sakaguchi M."/>
            <person name="Sakai K."/>
            <person name="Shibata M."/>
            <person name="Shimokawa T."/>
            <person name="Song J."/>
            <person name="Takazaki Y."/>
            <person name="Terasawa K."/>
            <person name="Tsugane M."/>
            <person name="Tsuji K."/>
            <person name="Ueda S."/>
            <person name="Waki K."/>
            <person name="Yamagata H."/>
            <person name="Yamamoto M."/>
            <person name="Yamamoto S."/>
            <person name="Yamane H."/>
            <person name="Yoshiki S."/>
            <person name="Yoshihara R."/>
            <person name="Yukawa K."/>
            <person name="Zhong H."/>
            <person name="Yano M."/>
            <person name="Yuan Q."/>
            <person name="Ouyang S."/>
            <person name="Liu J."/>
            <person name="Jones K.M."/>
            <person name="Gansberger K."/>
            <person name="Moffat K."/>
            <person name="Hill J."/>
            <person name="Bera J."/>
            <person name="Fadrosh D."/>
            <person name="Jin S."/>
            <person name="Johri S."/>
            <person name="Kim M."/>
            <person name="Overton L."/>
            <person name="Reardon M."/>
            <person name="Tsitrin T."/>
            <person name="Vuong H."/>
            <person name="Weaver B."/>
            <person name="Ciecko A."/>
            <person name="Tallon L."/>
            <person name="Jackson J."/>
            <person name="Pai G."/>
            <person name="Aken S.V."/>
            <person name="Utterback T."/>
            <person name="Reidmuller S."/>
            <person name="Feldblyum T."/>
            <person name="Hsiao J."/>
            <person name="Zismann V."/>
            <person name="Iobst S."/>
            <person name="de Vazeille A.R."/>
            <person name="Buell C.R."/>
            <person name="Ying K."/>
            <person name="Li Y."/>
            <person name="Lu T."/>
            <person name="Huang Y."/>
            <person name="Zhao Q."/>
            <person name="Feng Q."/>
            <person name="Zhang L."/>
            <person name="Zhu J."/>
            <person name="Weng Q."/>
            <person name="Mu J."/>
            <person name="Lu Y."/>
            <person name="Fan D."/>
            <person name="Liu Y."/>
            <person name="Guan J."/>
            <person name="Zhang Y."/>
            <person name="Yu S."/>
            <person name="Liu X."/>
            <person name="Zhang Y."/>
            <person name="Hong G."/>
            <person name="Han B."/>
            <person name="Choisne N."/>
            <person name="Demange N."/>
            <person name="Orjeda G."/>
            <person name="Samain S."/>
            <person name="Cattolico L."/>
            <person name="Pelletier E."/>
            <person name="Couloux A."/>
            <person name="Segurens B."/>
            <person name="Wincker P."/>
            <person name="D'Hont A."/>
            <person name="Scarpelli C."/>
            <person name="Weissenbach J."/>
            <person name="Salanoubat M."/>
            <person name="Quetier F."/>
            <person name="Yu Y."/>
            <person name="Kim H.R."/>
            <person name="Rambo T."/>
            <person name="Currie J."/>
            <person name="Collura K."/>
            <person name="Luo M."/>
            <person name="Yang T."/>
            <person name="Ammiraju J.S.S."/>
            <person name="Engler F."/>
            <person name="Soderlund C."/>
            <person name="Wing R.A."/>
            <person name="Palmer L.E."/>
            <person name="de la Bastide M."/>
            <person name="Spiegel L."/>
            <person name="Nascimento L."/>
            <person name="Zutavern T."/>
            <person name="O'Shaughnessy A."/>
            <person name="Dike S."/>
            <person name="Dedhia N."/>
            <person name="Preston R."/>
            <person name="Balija V."/>
            <person name="McCombie W.R."/>
            <person name="Chow T."/>
            <person name="Chen H."/>
            <person name="Chung M."/>
            <person name="Chen C."/>
            <person name="Shaw J."/>
            <person name="Wu H."/>
            <person name="Hsiao K."/>
            <person name="Chao Y."/>
            <person name="Chu M."/>
            <person name="Cheng C."/>
            <person name="Hour A."/>
            <person name="Lee P."/>
            <person name="Lin S."/>
            <person name="Lin Y."/>
            <person name="Liou J."/>
            <person name="Liu S."/>
            <person name="Hsing Y."/>
            <person name="Raghuvanshi S."/>
            <person name="Mohanty A."/>
            <person name="Bharti A.K."/>
            <person name="Gaur A."/>
            <person name="Gupta V."/>
            <person name="Kumar D."/>
            <person name="Ravi V."/>
            <person name="Vij S."/>
            <person name="Kapur A."/>
            <person name="Khurana P."/>
            <person name="Khurana P."/>
            <person name="Khurana J.P."/>
            <person name="Tyagi A.K."/>
            <person name="Gaikwad K."/>
            <person name="Singh A."/>
            <person name="Dalal V."/>
            <person name="Srivastava S."/>
            <person name="Dixit A."/>
            <person name="Pal A.K."/>
            <person name="Ghazi I.A."/>
            <person name="Yadav M."/>
            <person name="Pandit A."/>
            <person name="Bhargava A."/>
            <person name="Sureshbabu K."/>
            <person name="Batra K."/>
            <person name="Sharma T.R."/>
            <person name="Mohapatra T."/>
            <person name="Singh N.K."/>
            <person name="Messing J."/>
            <person name="Nelson A.B."/>
            <person name="Fuks G."/>
            <person name="Kavchok S."/>
            <person name="Keizer G."/>
            <person name="Linton E."/>
            <person name="Llaca V."/>
            <person name="Song R."/>
            <person name="Tanyolac B."/>
            <person name="Young S."/>
            <person name="Ho-Il K."/>
            <person name="Hahn J.H."/>
            <person name="Sangsakoo G."/>
            <person name="Vanavichit A."/>
            <person name="de Mattos Luiz.A.T."/>
            <person name="Zimmer P.D."/>
            <person name="Malone G."/>
            <person name="Dellagostin O."/>
            <person name="de Oliveira A.C."/>
            <person name="Bevan M."/>
            <person name="Bancroft I."/>
            <person name="Minx P."/>
            <person name="Cordum H."/>
            <person name="Wilson R."/>
            <person name="Cheng Z."/>
            <person name="Jin W."/>
            <person name="Jiang J."/>
            <person name="Leong S.A."/>
            <person name="Iwama H."/>
            <person name="Gojobori T."/>
            <person name="Itoh T."/>
            <person name="Niimura Y."/>
            <person name="Fujii Y."/>
            <person name="Habara T."/>
            <person name="Sakai H."/>
            <person name="Sato Y."/>
            <person name="Wilson G."/>
            <person name="Kumar K."/>
            <person name="McCouch S."/>
            <person name="Juretic N."/>
            <person name="Hoen D."/>
            <person name="Wright S."/>
            <person name="Bruskiewich R."/>
            <person name="Bureau T."/>
            <person name="Miyao A."/>
            <person name="Hirochika H."/>
            <person name="Nishikawa T."/>
            <person name="Kadowaki K."/>
            <person name="Sugiura M."/>
            <person name="Burr B."/>
            <person name="Sasaki T."/>
        </authorList>
    </citation>
    <scope>NUCLEOTIDE SEQUENCE [LARGE SCALE GENOMIC DNA]</scope>
    <source>
        <strain evidence="3">cv. Nipponbare</strain>
    </source>
</reference>
<dbReference type="AlphaFoldDB" id="A0A0P0VCR3"/>
<proteinExistence type="predicted"/>
<protein>
    <submittedName>
        <fullName evidence="2">Os01g0949050 protein</fullName>
    </submittedName>
</protein>
<name>A0A0P0VCR3_ORYSJ</name>
<evidence type="ECO:0000313" key="2">
    <source>
        <dbReference type="EMBL" id="BAS76220.1"/>
    </source>
</evidence>